<dbReference type="Proteomes" id="UP000261500">
    <property type="component" value="Unplaced"/>
</dbReference>
<keyword evidence="2" id="KW-1185">Reference proteome</keyword>
<reference evidence="1" key="1">
    <citation type="submission" date="2025-08" db="UniProtKB">
        <authorList>
            <consortium name="Ensembl"/>
        </authorList>
    </citation>
    <scope>IDENTIFICATION</scope>
</reference>
<evidence type="ECO:0000313" key="1">
    <source>
        <dbReference type="Ensembl" id="ENSPLAP00000004658.1"/>
    </source>
</evidence>
<dbReference type="AlphaFoldDB" id="A0A3B3TVN6"/>
<dbReference type="GeneTree" id="ENSGT00940000156098"/>
<protein>
    <submittedName>
        <fullName evidence="1">Uncharacterized protein</fullName>
    </submittedName>
</protein>
<accession>A0A3B3TVN6</accession>
<name>A0A3B3TVN6_9TELE</name>
<evidence type="ECO:0000313" key="2">
    <source>
        <dbReference type="Proteomes" id="UP000261500"/>
    </source>
</evidence>
<dbReference type="PANTHER" id="PTHR22741:SF11">
    <property type="entry name" value="SICKLE TAIL PROTEIN HOMOLOG"/>
    <property type="match status" value="1"/>
</dbReference>
<dbReference type="GO" id="GO:0005737">
    <property type="term" value="C:cytoplasm"/>
    <property type="evidence" value="ECO:0007669"/>
    <property type="project" value="TreeGrafter"/>
</dbReference>
<proteinExistence type="predicted"/>
<reference evidence="1" key="2">
    <citation type="submission" date="2025-09" db="UniProtKB">
        <authorList>
            <consortium name="Ensembl"/>
        </authorList>
    </citation>
    <scope>IDENTIFICATION</scope>
</reference>
<dbReference type="STRING" id="48699.ENSPLAP00000004658"/>
<sequence length="56" mass="6304">MSETDAPTAFTRGSRVRASLPVVRSTNQTKDRSLVLYLQHGDETKQIRMPNEITSI</sequence>
<dbReference type="Ensembl" id="ENSPLAT00000009272.1">
    <property type="protein sequence ID" value="ENSPLAP00000004658.1"/>
    <property type="gene ID" value="ENSPLAG00000006389.1"/>
</dbReference>
<organism evidence="1 2">
    <name type="scientific">Poecilia latipinna</name>
    <name type="common">sailfin molly</name>
    <dbReference type="NCBI Taxonomy" id="48699"/>
    <lineage>
        <taxon>Eukaryota</taxon>
        <taxon>Metazoa</taxon>
        <taxon>Chordata</taxon>
        <taxon>Craniata</taxon>
        <taxon>Vertebrata</taxon>
        <taxon>Euteleostomi</taxon>
        <taxon>Actinopterygii</taxon>
        <taxon>Neopterygii</taxon>
        <taxon>Teleostei</taxon>
        <taxon>Neoteleostei</taxon>
        <taxon>Acanthomorphata</taxon>
        <taxon>Ovalentaria</taxon>
        <taxon>Atherinomorphae</taxon>
        <taxon>Cyprinodontiformes</taxon>
        <taxon>Poeciliidae</taxon>
        <taxon>Poeciliinae</taxon>
        <taxon>Poecilia</taxon>
    </lineage>
</organism>
<dbReference type="InterPro" id="IPR051825">
    <property type="entry name" value="SRCIN1"/>
</dbReference>
<dbReference type="PANTHER" id="PTHR22741">
    <property type="entry name" value="P140CAP/SNIP-RELATED"/>
    <property type="match status" value="1"/>
</dbReference>